<name>A0ACC0VFW5_9HYPO</name>
<protein>
    <submittedName>
        <fullName evidence="1">Uncharacterized protein</fullName>
    </submittedName>
</protein>
<organism evidence="1 2">
    <name type="scientific">Trichothecium roseum</name>
    <dbReference type="NCBI Taxonomy" id="47278"/>
    <lineage>
        <taxon>Eukaryota</taxon>
        <taxon>Fungi</taxon>
        <taxon>Dikarya</taxon>
        <taxon>Ascomycota</taxon>
        <taxon>Pezizomycotina</taxon>
        <taxon>Sordariomycetes</taxon>
        <taxon>Hypocreomycetidae</taxon>
        <taxon>Hypocreales</taxon>
        <taxon>Hypocreales incertae sedis</taxon>
        <taxon>Trichothecium</taxon>
    </lineage>
</organism>
<evidence type="ECO:0000313" key="2">
    <source>
        <dbReference type="Proteomes" id="UP001163324"/>
    </source>
</evidence>
<accession>A0ACC0VFW5</accession>
<dbReference type="EMBL" id="CM047940">
    <property type="protein sequence ID" value="KAI9905084.1"/>
    <property type="molecule type" value="Genomic_DNA"/>
</dbReference>
<proteinExistence type="predicted"/>
<sequence>MGPATVDFANFAAGDDATRLSISQQFVTSLKDHGAARLINCDVSEAATTEYLQLAAPFFALPLHIKQRIAITPRPEPQRGYGAEGSEPLSNLDRRAQDGNSSKRSEVIDVREHFDAGPPGDKRFPSAFPDETELPHFEQAMASYWTIFQQASFQLLEAIELGLNLPKDALLSLCKEPCSELRFNHYPKVPLDVLAAGRKQRAAPHSDIGIISLLFQDDVGGLEIEDRQNSTAEHRCFMPVPAVGSRDIVLLVGDTLERWTNGVMKAAIHRVSPSNDGATVSNGKEPKGYCPERYSGAFFVKPDFEASVAPLAQFGRSDSIKDITYLAYHQGRLGKIYTE</sequence>
<dbReference type="Proteomes" id="UP001163324">
    <property type="component" value="Chromosome 1"/>
</dbReference>
<gene>
    <name evidence="1" type="ORF">N3K66_001613</name>
</gene>
<reference evidence="1" key="1">
    <citation type="submission" date="2022-10" db="EMBL/GenBank/DDBJ databases">
        <title>Complete Genome of Trichothecium roseum strain YXFP-22015, a Plant Pathogen Isolated from Citrus.</title>
        <authorList>
            <person name="Wang Y."/>
            <person name="Zhu L."/>
        </authorList>
    </citation>
    <scope>NUCLEOTIDE SEQUENCE</scope>
    <source>
        <strain evidence="1">YXFP-22015</strain>
    </source>
</reference>
<evidence type="ECO:0000313" key="1">
    <source>
        <dbReference type="EMBL" id="KAI9905084.1"/>
    </source>
</evidence>
<comment type="caution">
    <text evidence="1">The sequence shown here is derived from an EMBL/GenBank/DDBJ whole genome shotgun (WGS) entry which is preliminary data.</text>
</comment>
<keyword evidence="2" id="KW-1185">Reference proteome</keyword>